<dbReference type="AlphaFoldDB" id="A0ABD3U7T7"/>
<evidence type="ECO:0000256" key="6">
    <source>
        <dbReference type="ARBA" id="ARBA00023136"/>
    </source>
</evidence>
<dbReference type="GO" id="GO:0016020">
    <property type="term" value="C:membrane"/>
    <property type="evidence" value="ECO:0007669"/>
    <property type="project" value="UniProtKB-SubCell"/>
</dbReference>
<keyword evidence="6 8" id="KW-0472">Membrane</keyword>
<dbReference type="InterPro" id="IPR002110">
    <property type="entry name" value="Ankyrin_rpt"/>
</dbReference>
<evidence type="ECO:0000256" key="2">
    <source>
        <dbReference type="ARBA" id="ARBA00022692"/>
    </source>
</evidence>
<dbReference type="Gene3D" id="1.25.40.20">
    <property type="entry name" value="Ankyrin repeat-containing domain"/>
    <property type="match status" value="2"/>
</dbReference>
<dbReference type="PANTHER" id="PTHR24186:SF37">
    <property type="entry name" value="PGG DOMAIN-CONTAINING PROTEIN"/>
    <property type="match status" value="1"/>
</dbReference>
<evidence type="ECO:0000313" key="11">
    <source>
        <dbReference type="Proteomes" id="UP001634393"/>
    </source>
</evidence>
<keyword evidence="11" id="KW-1185">Reference proteome</keyword>
<evidence type="ECO:0000256" key="7">
    <source>
        <dbReference type="PROSITE-ProRule" id="PRU00023"/>
    </source>
</evidence>
<evidence type="ECO:0000256" key="5">
    <source>
        <dbReference type="ARBA" id="ARBA00023043"/>
    </source>
</evidence>
<evidence type="ECO:0000259" key="9">
    <source>
        <dbReference type="Pfam" id="PF13962"/>
    </source>
</evidence>
<keyword evidence="3" id="KW-0677">Repeat</keyword>
<feature type="repeat" description="ANK" evidence="7">
    <location>
        <begin position="105"/>
        <end position="126"/>
    </location>
</feature>
<evidence type="ECO:0000256" key="8">
    <source>
        <dbReference type="SAM" id="Phobius"/>
    </source>
</evidence>
<feature type="transmembrane region" description="Helical" evidence="8">
    <location>
        <begin position="369"/>
        <end position="391"/>
    </location>
</feature>
<dbReference type="Proteomes" id="UP001634393">
    <property type="component" value="Unassembled WGS sequence"/>
</dbReference>
<dbReference type="EMBL" id="JBJXBP010000002">
    <property type="protein sequence ID" value="KAL3844495.1"/>
    <property type="molecule type" value="Genomic_DNA"/>
</dbReference>
<keyword evidence="5 7" id="KW-0040">ANK repeat</keyword>
<dbReference type="PROSITE" id="PS50088">
    <property type="entry name" value="ANK_REPEAT"/>
    <property type="match status" value="2"/>
</dbReference>
<organism evidence="10 11">
    <name type="scientific">Penstemon smallii</name>
    <dbReference type="NCBI Taxonomy" id="265156"/>
    <lineage>
        <taxon>Eukaryota</taxon>
        <taxon>Viridiplantae</taxon>
        <taxon>Streptophyta</taxon>
        <taxon>Embryophyta</taxon>
        <taxon>Tracheophyta</taxon>
        <taxon>Spermatophyta</taxon>
        <taxon>Magnoliopsida</taxon>
        <taxon>eudicotyledons</taxon>
        <taxon>Gunneridae</taxon>
        <taxon>Pentapetalae</taxon>
        <taxon>asterids</taxon>
        <taxon>lamiids</taxon>
        <taxon>Lamiales</taxon>
        <taxon>Plantaginaceae</taxon>
        <taxon>Cheloneae</taxon>
        <taxon>Penstemon</taxon>
    </lineage>
</organism>
<protein>
    <recommendedName>
        <fullName evidence="9">PGG domain-containing protein</fullName>
    </recommendedName>
</protein>
<feature type="domain" description="PGG" evidence="9">
    <location>
        <begin position="281"/>
        <end position="391"/>
    </location>
</feature>
<dbReference type="Pfam" id="PF13962">
    <property type="entry name" value="PGG"/>
    <property type="match status" value="1"/>
</dbReference>
<comment type="caution">
    <text evidence="10">The sequence shown here is derived from an EMBL/GenBank/DDBJ whole genome shotgun (WGS) entry which is preliminary data.</text>
</comment>
<dbReference type="SUPFAM" id="SSF48403">
    <property type="entry name" value="Ankyrin repeat"/>
    <property type="match status" value="1"/>
</dbReference>
<proteinExistence type="predicted"/>
<dbReference type="PANTHER" id="PTHR24186">
    <property type="entry name" value="PROTEIN PHOSPHATASE 1 REGULATORY SUBUNIT"/>
    <property type="match status" value="1"/>
</dbReference>
<name>A0ABD3U7T7_9LAMI</name>
<dbReference type="Pfam" id="PF12796">
    <property type="entry name" value="Ank_2"/>
    <property type="match status" value="2"/>
</dbReference>
<reference evidence="10 11" key="1">
    <citation type="submission" date="2024-12" db="EMBL/GenBank/DDBJ databases">
        <title>The unique morphological basis and parallel evolutionary history of personate flowers in Penstemon.</title>
        <authorList>
            <person name="Depatie T.H."/>
            <person name="Wessinger C.A."/>
        </authorList>
    </citation>
    <scope>NUCLEOTIDE SEQUENCE [LARGE SCALE GENOMIC DNA]</scope>
    <source>
        <strain evidence="10">WTNN_2</strain>
        <tissue evidence="10">Leaf</tissue>
    </source>
</reference>
<evidence type="ECO:0000313" key="10">
    <source>
        <dbReference type="EMBL" id="KAL3844495.1"/>
    </source>
</evidence>
<dbReference type="PROSITE" id="PS50297">
    <property type="entry name" value="ANK_REP_REGION"/>
    <property type="match status" value="2"/>
</dbReference>
<dbReference type="InterPro" id="IPR036770">
    <property type="entry name" value="Ankyrin_rpt-contain_sf"/>
</dbReference>
<evidence type="ECO:0000256" key="1">
    <source>
        <dbReference type="ARBA" id="ARBA00004141"/>
    </source>
</evidence>
<evidence type="ECO:0000256" key="3">
    <source>
        <dbReference type="ARBA" id="ARBA00022737"/>
    </source>
</evidence>
<feature type="transmembrane region" description="Helical" evidence="8">
    <location>
        <begin position="338"/>
        <end position="357"/>
    </location>
</feature>
<comment type="subcellular location">
    <subcellularLocation>
        <location evidence="1">Membrane</location>
        <topology evidence="1">Multi-pass membrane protein</topology>
    </subcellularLocation>
</comment>
<feature type="repeat" description="ANK" evidence="7">
    <location>
        <begin position="71"/>
        <end position="98"/>
    </location>
</feature>
<dbReference type="InterPro" id="IPR026961">
    <property type="entry name" value="PGG_dom"/>
</dbReference>
<evidence type="ECO:0000256" key="4">
    <source>
        <dbReference type="ARBA" id="ARBA00022989"/>
    </source>
</evidence>
<dbReference type="SMART" id="SM00248">
    <property type="entry name" value="ANK"/>
    <property type="match status" value="5"/>
</dbReference>
<feature type="transmembrane region" description="Helical" evidence="8">
    <location>
        <begin position="289"/>
        <end position="306"/>
    </location>
</feature>
<sequence>MEKELHEATIKGNVNTLFNLIQEDPLILDRNNIITTFLETPLHIAAMLGHQEFSVQLLRQKPQLAKELDYRRSSPLHLASTNGHVEIVKALLQVNPDMCFAIDRDGMNPLHLAAMRGRIEVLKELLGAKPDAARALLPNQGNKTILHLCVEYFQLEALKLLLETMDIVGELINYKDKNCNTILHLAVADKQTETTEFLLGIAGIEVNALNLNGMTSLDILIQRISWDVRDLEIERHLKHAGACGAKETMNINTPLFSSTSHQINNDGAAVNNQPTNLQINDWLEKKKNALMIVASLIATMAFQVGVNPPGGVWQDDQGTHEAGSSIIVSKYPKYYERFYITNTTSFIASLSIILLLMSGLPIRSRVFMWILMVVVWIAITTIALTYAYSVSALAPVSSPYVPVNNAINRTMMVWGGLTYLLLFGHTIRLIMRMVRNLKKTIKRRRMALRSVQLNNSGVV</sequence>
<gene>
    <name evidence="10" type="ORF">ACJIZ3_001898</name>
</gene>
<accession>A0ABD3U7T7</accession>
<keyword evidence="4 8" id="KW-1133">Transmembrane helix</keyword>
<keyword evidence="2 8" id="KW-0812">Transmembrane</keyword>
<feature type="transmembrane region" description="Helical" evidence="8">
    <location>
        <begin position="411"/>
        <end position="431"/>
    </location>
</feature>